<feature type="domain" description="Serine aminopeptidase S33" evidence="2">
    <location>
        <begin position="105"/>
        <end position="348"/>
    </location>
</feature>
<proteinExistence type="predicted"/>
<name>A0A9P6G1V3_9FUNG</name>
<dbReference type="Pfam" id="PF12146">
    <property type="entry name" value="Hydrolase_4"/>
    <property type="match status" value="1"/>
</dbReference>
<feature type="compositionally biased region" description="Polar residues" evidence="1">
    <location>
        <begin position="556"/>
        <end position="568"/>
    </location>
</feature>
<feature type="compositionally biased region" description="Basic and acidic residues" evidence="1">
    <location>
        <begin position="590"/>
        <end position="610"/>
    </location>
</feature>
<feature type="compositionally biased region" description="Polar residues" evidence="1">
    <location>
        <begin position="709"/>
        <end position="723"/>
    </location>
</feature>
<comment type="caution">
    <text evidence="3">The sequence shown here is derived from an EMBL/GenBank/DDBJ whole genome shotgun (WGS) entry which is preliminary data.</text>
</comment>
<protein>
    <recommendedName>
        <fullName evidence="2">Serine aminopeptidase S33 domain-containing protein</fullName>
    </recommendedName>
</protein>
<evidence type="ECO:0000313" key="4">
    <source>
        <dbReference type="Proteomes" id="UP000780801"/>
    </source>
</evidence>
<dbReference type="Proteomes" id="UP000780801">
    <property type="component" value="Unassembled WGS sequence"/>
</dbReference>
<dbReference type="EMBL" id="JAABOA010000132">
    <property type="protein sequence ID" value="KAF9585718.1"/>
    <property type="molecule type" value="Genomic_DNA"/>
</dbReference>
<gene>
    <name evidence="3" type="ORF">BGW38_001057</name>
</gene>
<sequence>MPFIQPTGIVVTRNNRSNSISNDSISGGSNAPSNDPGGIKNSRSAPNLRAAPKDTFEPDKVCRVKNEWIRSTAQLHGGSSNSDHGHLPTHVFSKAWKPIGLSVQCVVVFVHDIIEHCERYQSLFAYFASKGIEVQGFDLPGFGETGVRAEASGFTGGYGMLISEIDSAIGRATASYPSKPVFLMGHGMGGALVLNYVCGLGQRITDLAGVISSSPYLKPTLKGAGSRFPSAYNRLGKWYPNVTVGFQVSPEELTRDRAEQERYNSDGLIREAVSLRCLGDMIYQGNKLLMKRWRHFPAPLPTLLVHGTDDPISSYAATSILSTQLLKLNPANYIFKSWKGSRHDPHWDLDSLAIKSEYVSWIGSNSRHFVKLPLEPSMVRHDSLKSSRVNHSGKLSSLSSASSSISNSRRGSIASDSSQSTKSGSSPPKKQESTAESKKKDNNNNNERRLKPSSSIRSLSRTGSMVKEKIMSRRSSRAGKCSMSSASVNSPSGKSNDSTMGSPTSNSSSPSLPSVTKEPEAIQDLDGLRRQQMLKQQLAEQKRREYGISVVEEQLKQSPLAQSKSSKIGASPALSSKDKSDDDNDSLLSQEKKQGQESEAMKDQDSESKQEAAQASQSKEVRSELTSSSDELDSSQPCPVRKEQAESSEKNNFGNDPTKGPDSTDMSATEGRPTLKVNVPTTPAPLSARSQEIPVGESALLAEKAATSVDGQDQSSGQGSAKRNATLEDCPGQE</sequence>
<dbReference type="AlphaFoldDB" id="A0A9P6G1V3"/>
<keyword evidence="4" id="KW-1185">Reference proteome</keyword>
<feature type="compositionally biased region" description="Low complexity" evidence="1">
    <location>
        <begin position="452"/>
        <end position="464"/>
    </location>
</feature>
<accession>A0A9P6G1V3</accession>
<dbReference type="Gene3D" id="3.40.50.1820">
    <property type="entry name" value="alpha/beta hydrolase"/>
    <property type="match status" value="1"/>
</dbReference>
<evidence type="ECO:0000259" key="2">
    <source>
        <dbReference type="Pfam" id="PF12146"/>
    </source>
</evidence>
<reference evidence="3" key="1">
    <citation type="journal article" date="2020" name="Fungal Divers.">
        <title>Resolving the Mortierellaceae phylogeny through synthesis of multi-gene phylogenetics and phylogenomics.</title>
        <authorList>
            <person name="Vandepol N."/>
            <person name="Liber J."/>
            <person name="Desiro A."/>
            <person name="Na H."/>
            <person name="Kennedy M."/>
            <person name="Barry K."/>
            <person name="Grigoriev I.V."/>
            <person name="Miller A.N."/>
            <person name="O'Donnell K."/>
            <person name="Stajich J.E."/>
            <person name="Bonito G."/>
        </authorList>
    </citation>
    <scope>NUCLEOTIDE SEQUENCE</scope>
    <source>
        <strain evidence="3">KOD1015</strain>
    </source>
</reference>
<dbReference type="OrthoDB" id="10249433at2759"/>
<dbReference type="PANTHER" id="PTHR11614">
    <property type="entry name" value="PHOSPHOLIPASE-RELATED"/>
    <property type="match status" value="1"/>
</dbReference>
<feature type="compositionally biased region" description="Polar residues" evidence="1">
    <location>
        <begin position="482"/>
        <end position="497"/>
    </location>
</feature>
<dbReference type="InterPro" id="IPR000073">
    <property type="entry name" value="AB_hydrolase_1"/>
</dbReference>
<dbReference type="InterPro" id="IPR022742">
    <property type="entry name" value="Hydrolase_4"/>
</dbReference>
<feature type="region of interest" description="Disordered" evidence="1">
    <location>
        <begin position="383"/>
        <end position="734"/>
    </location>
</feature>
<dbReference type="InterPro" id="IPR051044">
    <property type="entry name" value="MAG_DAG_Lipase"/>
</dbReference>
<feature type="compositionally biased region" description="Low complexity" evidence="1">
    <location>
        <begin position="498"/>
        <end position="516"/>
    </location>
</feature>
<feature type="compositionally biased region" description="Basic and acidic residues" evidence="1">
    <location>
        <begin position="640"/>
        <end position="649"/>
    </location>
</feature>
<feature type="compositionally biased region" description="Basic and acidic residues" evidence="1">
    <location>
        <begin position="429"/>
        <end position="450"/>
    </location>
</feature>
<dbReference type="SUPFAM" id="SSF53474">
    <property type="entry name" value="alpha/beta-Hydrolases"/>
    <property type="match status" value="1"/>
</dbReference>
<organism evidence="3 4">
    <name type="scientific">Lunasporangiospora selenospora</name>
    <dbReference type="NCBI Taxonomy" id="979761"/>
    <lineage>
        <taxon>Eukaryota</taxon>
        <taxon>Fungi</taxon>
        <taxon>Fungi incertae sedis</taxon>
        <taxon>Mucoromycota</taxon>
        <taxon>Mortierellomycotina</taxon>
        <taxon>Mortierellomycetes</taxon>
        <taxon>Mortierellales</taxon>
        <taxon>Mortierellaceae</taxon>
        <taxon>Lunasporangiospora</taxon>
    </lineage>
</organism>
<feature type="region of interest" description="Disordered" evidence="1">
    <location>
        <begin position="1"/>
        <end position="53"/>
    </location>
</feature>
<dbReference type="PRINTS" id="PR00111">
    <property type="entry name" value="ABHYDROLASE"/>
</dbReference>
<evidence type="ECO:0000313" key="3">
    <source>
        <dbReference type="EMBL" id="KAF9585718.1"/>
    </source>
</evidence>
<evidence type="ECO:0000256" key="1">
    <source>
        <dbReference type="SAM" id="MobiDB-lite"/>
    </source>
</evidence>
<feature type="compositionally biased region" description="Low complexity" evidence="1">
    <location>
        <begin position="392"/>
        <end position="426"/>
    </location>
</feature>
<dbReference type="InterPro" id="IPR029058">
    <property type="entry name" value="AB_hydrolase_fold"/>
</dbReference>
<feature type="compositionally biased region" description="Low complexity" evidence="1">
    <location>
        <begin position="13"/>
        <end position="30"/>
    </location>
</feature>